<keyword evidence="4" id="KW-1185">Reference proteome</keyword>
<dbReference type="InterPro" id="IPR026881">
    <property type="entry name" value="WYL_dom"/>
</dbReference>
<dbReference type="AlphaFoldDB" id="A0A7G9S5X5"/>
<evidence type="ECO:0000259" key="1">
    <source>
        <dbReference type="Pfam" id="PF13280"/>
    </source>
</evidence>
<evidence type="ECO:0000259" key="2">
    <source>
        <dbReference type="Pfam" id="PF25583"/>
    </source>
</evidence>
<dbReference type="EMBL" id="CP060716">
    <property type="protein sequence ID" value="QNN63250.1"/>
    <property type="molecule type" value="Genomic_DNA"/>
</dbReference>
<dbReference type="Proteomes" id="UP000515934">
    <property type="component" value="Chromosome"/>
</dbReference>
<feature type="domain" description="WCX" evidence="2">
    <location>
        <begin position="258"/>
        <end position="330"/>
    </location>
</feature>
<organism evidence="3 4">
    <name type="scientific">Leucobacter denitrificans</name>
    <dbReference type="NCBI Taxonomy" id="683042"/>
    <lineage>
        <taxon>Bacteria</taxon>
        <taxon>Bacillati</taxon>
        <taxon>Actinomycetota</taxon>
        <taxon>Actinomycetes</taxon>
        <taxon>Micrococcales</taxon>
        <taxon>Microbacteriaceae</taxon>
        <taxon>Leucobacter</taxon>
    </lineage>
</organism>
<evidence type="ECO:0000313" key="4">
    <source>
        <dbReference type="Proteomes" id="UP000515934"/>
    </source>
</evidence>
<accession>A0A7G9S5X5</accession>
<dbReference type="KEGG" id="ldn:H9L06_02565"/>
<gene>
    <name evidence="3" type="ORF">H9L06_02565</name>
</gene>
<dbReference type="Pfam" id="PF25583">
    <property type="entry name" value="WCX"/>
    <property type="match status" value="1"/>
</dbReference>
<reference evidence="3 4" key="1">
    <citation type="submission" date="2020-08" db="EMBL/GenBank/DDBJ databases">
        <title>Genome sequence of Leucobacter denitrificans KACC 14055T.</title>
        <authorList>
            <person name="Hyun D.-W."/>
            <person name="Bae J.-W."/>
        </authorList>
    </citation>
    <scope>NUCLEOTIDE SEQUENCE [LARGE SCALE GENOMIC DNA]</scope>
    <source>
        <strain evidence="3 4">KACC 14055</strain>
    </source>
</reference>
<dbReference type="PROSITE" id="PS52050">
    <property type="entry name" value="WYL"/>
    <property type="match status" value="1"/>
</dbReference>
<dbReference type="PANTHER" id="PTHR34580:SF3">
    <property type="entry name" value="PROTEIN PAFB"/>
    <property type="match status" value="1"/>
</dbReference>
<feature type="domain" description="WYL" evidence="1">
    <location>
        <begin position="159"/>
        <end position="221"/>
    </location>
</feature>
<evidence type="ECO:0000313" key="3">
    <source>
        <dbReference type="EMBL" id="QNN63250.1"/>
    </source>
</evidence>
<dbReference type="PANTHER" id="PTHR34580">
    <property type="match status" value="1"/>
</dbReference>
<proteinExistence type="predicted"/>
<dbReference type="InterPro" id="IPR051534">
    <property type="entry name" value="CBASS_pafABC_assoc_protein"/>
</dbReference>
<dbReference type="InterPro" id="IPR057727">
    <property type="entry name" value="WCX_dom"/>
</dbReference>
<dbReference type="Pfam" id="PF13280">
    <property type="entry name" value="WYL"/>
    <property type="match status" value="1"/>
</dbReference>
<name>A0A7G9S5X5_9MICO</name>
<sequence>MARSQVSSEERIFSLVLALVASTNGLTKHELLSSVYGYADRYNDAGQRVALDRQFERDKEQLRSLGIPVETIDSPGEPGNNHLARYRVPKTALEVPHGLEFSDRELMMLRVAALAWREGSLSAEAARALMKLESLGALIDAPRLGVSAGFGATDPAAPALLQAIGQQAEAEFDYQLADRNEPLRRRVMPLQLHRFEGRWHLISYDLERESPRVFLLSRIVGAVSVRVGSSTWNELPAAIETLIEEAVSGLQRLQEQQRVAVRVKPGSIAETALLSRSDSIQHGDEDCEIQFGTVDLPELATEIAGFGTEVTVLDPPSLQQLVRERFEAALELHSATRVENAHA</sequence>
<protein>
    <submittedName>
        <fullName evidence="3">WYL domain-containing protein</fullName>
    </submittedName>
</protein>
<dbReference type="RefSeq" id="WP_187555717.1">
    <property type="nucleotide sequence ID" value="NZ_CP060716.1"/>
</dbReference>